<feature type="transmembrane region" description="Helical" evidence="1">
    <location>
        <begin position="145"/>
        <end position="173"/>
    </location>
</feature>
<reference evidence="3" key="1">
    <citation type="submission" date="2021-01" db="EMBL/GenBank/DDBJ databases">
        <authorList>
            <person name="Corre E."/>
            <person name="Pelletier E."/>
            <person name="Niang G."/>
            <person name="Scheremetjew M."/>
            <person name="Finn R."/>
            <person name="Kale V."/>
            <person name="Holt S."/>
            <person name="Cochrane G."/>
            <person name="Meng A."/>
            <person name="Brown T."/>
            <person name="Cohen L."/>
        </authorList>
    </citation>
    <scope>NUCLEOTIDE SEQUENCE</scope>
    <source>
        <strain evidence="3">E4-10</strain>
    </source>
</reference>
<evidence type="ECO:0000256" key="2">
    <source>
        <dbReference type="SAM" id="SignalP"/>
    </source>
</evidence>
<keyword evidence="1" id="KW-0472">Membrane</keyword>
<evidence type="ECO:0000313" key="3">
    <source>
        <dbReference type="EMBL" id="CAD8564239.1"/>
    </source>
</evidence>
<keyword evidence="1" id="KW-1133">Transmembrane helix</keyword>
<keyword evidence="2" id="KW-0732">Signal</keyword>
<proteinExistence type="predicted"/>
<dbReference type="AlphaFoldDB" id="A0A7S0JXC5"/>
<dbReference type="EMBL" id="HBET01012578">
    <property type="protein sequence ID" value="CAD8564239.1"/>
    <property type="molecule type" value="Transcribed_RNA"/>
</dbReference>
<organism evidence="3">
    <name type="scientific">Cafeteria roenbergensis</name>
    <name type="common">Marine flagellate</name>
    <dbReference type="NCBI Taxonomy" id="33653"/>
    <lineage>
        <taxon>Eukaryota</taxon>
        <taxon>Sar</taxon>
        <taxon>Stramenopiles</taxon>
        <taxon>Bigyra</taxon>
        <taxon>Opalozoa</taxon>
        <taxon>Bicosoecida</taxon>
        <taxon>Cafeteriaceae</taxon>
        <taxon>Cafeteria</taxon>
    </lineage>
</organism>
<gene>
    <name evidence="3" type="ORF">CROE0942_LOCUS8616</name>
</gene>
<keyword evidence="1" id="KW-0812">Transmembrane</keyword>
<feature type="signal peptide" evidence="2">
    <location>
        <begin position="1"/>
        <end position="22"/>
    </location>
</feature>
<accession>A0A7S0JXC5</accession>
<feature type="chain" id="PRO_5031084547" description="Copper transporter" evidence="2">
    <location>
        <begin position="23"/>
        <end position="232"/>
    </location>
</feature>
<evidence type="ECO:0000256" key="1">
    <source>
        <dbReference type="SAM" id="Phobius"/>
    </source>
</evidence>
<name>A0A7S0JXC5_CAFRO</name>
<sequence>MRAAALTLALALATAVPPVALASGTGRMLATGAGKPPEPRLQRINITSPVQMLNITACEKCTGRGVNQDSVFCRSGKAVVTVFNESEPEVVVDSATAEAFCWDGTFGALLSPSGEKSWAYEKAVVTWDIQCELGFVLYNQCILSALVAIILMTFGSVVFVALVTALCLCFGLCNCCWVKRKFAMDEDETICCIFAPCDKGDPEARALHENPMAVRQRQKEEAEADDGLMAKI</sequence>
<evidence type="ECO:0008006" key="4">
    <source>
        <dbReference type="Google" id="ProtNLM"/>
    </source>
</evidence>
<protein>
    <recommendedName>
        <fullName evidence="4">Copper transporter</fullName>
    </recommendedName>
</protein>